<gene>
    <name evidence="2" type="ORF">EU91_1778</name>
</gene>
<feature type="transmembrane region" description="Helical" evidence="1">
    <location>
        <begin position="32"/>
        <end position="48"/>
    </location>
</feature>
<protein>
    <recommendedName>
        <fullName evidence="4">DUF3188 domain-containing protein</fullName>
    </recommendedName>
</protein>
<evidence type="ECO:0008006" key="4">
    <source>
        <dbReference type="Google" id="ProtNLM"/>
    </source>
</evidence>
<accession>A0A0A1Z859</accession>
<sequence length="71" mass="8415">MKINKRFVLSFVAPLMILISINGLIFRDSPRKIFYLPIGLMGILIILERDIKRQLDRKNILKKIKSYKKIK</sequence>
<dbReference type="EMBL" id="JNAH01000008">
    <property type="protein sequence ID" value="KGF85675.1"/>
    <property type="molecule type" value="Genomic_DNA"/>
</dbReference>
<proteinExistence type="predicted"/>
<keyword evidence="1" id="KW-0812">Transmembrane</keyword>
<evidence type="ECO:0000256" key="1">
    <source>
        <dbReference type="SAM" id="Phobius"/>
    </source>
</evidence>
<dbReference type="STRING" id="59925.EU91_1778"/>
<keyword evidence="1" id="KW-0472">Membrane</keyword>
<dbReference type="AlphaFoldDB" id="A0A0A1Z859"/>
<name>A0A0A1Z859_PROMR</name>
<reference evidence="3" key="1">
    <citation type="journal article" date="2014" name="Sci. Data">
        <title>Genomes of diverse isolates of the marine cyanobacterium Prochlorococcus.</title>
        <authorList>
            <person name="Biller S."/>
            <person name="Berube P."/>
            <person name="Thompson J."/>
            <person name="Kelly L."/>
            <person name="Roggensack S."/>
            <person name="Awad L."/>
            <person name="Roache-Johnson K."/>
            <person name="Ding H."/>
            <person name="Giovannoni S.J."/>
            <person name="Moore L.R."/>
            <person name="Chisholm S.W."/>
        </authorList>
    </citation>
    <scope>NUCLEOTIDE SEQUENCE [LARGE SCALE GENOMIC DNA]</scope>
    <source>
        <strain evidence="3">GP2</strain>
    </source>
</reference>
<feature type="transmembrane region" description="Helical" evidence="1">
    <location>
        <begin position="7"/>
        <end position="26"/>
    </location>
</feature>
<evidence type="ECO:0000313" key="2">
    <source>
        <dbReference type="EMBL" id="KGF85675.1"/>
    </source>
</evidence>
<comment type="caution">
    <text evidence="2">The sequence shown here is derived from an EMBL/GenBank/DDBJ whole genome shotgun (WGS) entry which is preliminary data.</text>
</comment>
<organism evidence="2 3">
    <name type="scientific">Prochlorococcus marinus str. GP2</name>
    <dbReference type="NCBI Taxonomy" id="59925"/>
    <lineage>
        <taxon>Bacteria</taxon>
        <taxon>Bacillati</taxon>
        <taxon>Cyanobacteriota</taxon>
        <taxon>Cyanophyceae</taxon>
        <taxon>Synechococcales</taxon>
        <taxon>Prochlorococcaceae</taxon>
        <taxon>Prochlorococcus</taxon>
    </lineage>
</organism>
<evidence type="ECO:0000313" key="3">
    <source>
        <dbReference type="Proteomes" id="UP000030598"/>
    </source>
</evidence>
<keyword evidence="1" id="KW-1133">Transmembrane helix</keyword>
<dbReference type="RefSeq" id="WP_032525124.1">
    <property type="nucleotide sequence ID" value="NZ_CP138934.1"/>
</dbReference>
<dbReference type="OrthoDB" id="541391at2"/>
<dbReference type="Proteomes" id="UP000030598">
    <property type="component" value="Unassembled WGS sequence"/>
</dbReference>